<keyword evidence="2" id="KW-0067">ATP-binding</keyword>
<dbReference type="EMBL" id="CAKMRJ010000001">
    <property type="protein sequence ID" value="CAH1413619.1"/>
    <property type="molecule type" value="Genomic_DNA"/>
</dbReference>
<protein>
    <submittedName>
        <fullName evidence="3">Uncharacterized protein</fullName>
    </submittedName>
</protein>
<sequence length="120" mass="13529">MIIEDEGRAICAFDEEETIPETQPIEIGGEEYINRRAEIRCTETFHNLRNDLVEHIYEGEGIKVKDNILLREFSLYGLTLGSNGYSQLEVCFSIDVNGILLVSAEETSTGQQKTITITKT</sequence>
<dbReference type="AlphaFoldDB" id="A0AAU9LDJ9"/>
<evidence type="ECO:0000256" key="2">
    <source>
        <dbReference type="ARBA" id="ARBA00022840"/>
    </source>
</evidence>
<dbReference type="Gene3D" id="2.60.34.10">
    <property type="entry name" value="Substrate Binding Domain Of DNAk, Chain A, domain 1"/>
    <property type="match status" value="1"/>
</dbReference>
<evidence type="ECO:0000313" key="4">
    <source>
        <dbReference type="Proteomes" id="UP001157418"/>
    </source>
</evidence>
<dbReference type="SUPFAM" id="SSF100920">
    <property type="entry name" value="Heat shock protein 70kD (HSP70), peptide-binding domain"/>
    <property type="match status" value="1"/>
</dbReference>
<name>A0AAU9LDJ9_9ASTR</name>
<dbReference type="GO" id="GO:0005524">
    <property type="term" value="F:ATP binding"/>
    <property type="evidence" value="ECO:0007669"/>
    <property type="project" value="UniProtKB-KW"/>
</dbReference>
<dbReference type="GO" id="GO:0140662">
    <property type="term" value="F:ATP-dependent protein folding chaperone"/>
    <property type="evidence" value="ECO:0007669"/>
    <property type="project" value="InterPro"/>
</dbReference>
<keyword evidence="1" id="KW-0547">Nucleotide-binding</keyword>
<evidence type="ECO:0000256" key="1">
    <source>
        <dbReference type="ARBA" id="ARBA00022741"/>
    </source>
</evidence>
<keyword evidence="4" id="KW-1185">Reference proteome</keyword>
<accession>A0AAU9LDJ9</accession>
<dbReference type="InterPro" id="IPR013126">
    <property type="entry name" value="Hsp_70_fam"/>
</dbReference>
<gene>
    <name evidence="3" type="ORF">LVIROSA_LOCUS1576</name>
</gene>
<comment type="caution">
    <text evidence="3">The sequence shown here is derived from an EMBL/GenBank/DDBJ whole genome shotgun (WGS) entry which is preliminary data.</text>
</comment>
<evidence type="ECO:0000313" key="3">
    <source>
        <dbReference type="EMBL" id="CAH1413619.1"/>
    </source>
</evidence>
<reference evidence="3 4" key="1">
    <citation type="submission" date="2022-01" db="EMBL/GenBank/DDBJ databases">
        <authorList>
            <person name="Xiong W."/>
            <person name="Schranz E."/>
        </authorList>
    </citation>
    <scope>NUCLEOTIDE SEQUENCE [LARGE SCALE GENOMIC DNA]</scope>
</reference>
<proteinExistence type="predicted"/>
<dbReference type="Proteomes" id="UP001157418">
    <property type="component" value="Unassembled WGS sequence"/>
</dbReference>
<dbReference type="Pfam" id="PF00012">
    <property type="entry name" value="HSP70"/>
    <property type="match status" value="1"/>
</dbReference>
<dbReference type="PANTHER" id="PTHR19375">
    <property type="entry name" value="HEAT SHOCK PROTEIN 70KDA"/>
    <property type="match status" value="1"/>
</dbReference>
<organism evidence="3 4">
    <name type="scientific">Lactuca virosa</name>
    <dbReference type="NCBI Taxonomy" id="75947"/>
    <lineage>
        <taxon>Eukaryota</taxon>
        <taxon>Viridiplantae</taxon>
        <taxon>Streptophyta</taxon>
        <taxon>Embryophyta</taxon>
        <taxon>Tracheophyta</taxon>
        <taxon>Spermatophyta</taxon>
        <taxon>Magnoliopsida</taxon>
        <taxon>eudicotyledons</taxon>
        <taxon>Gunneridae</taxon>
        <taxon>Pentapetalae</taxon>
        <taxon>asterids</taxon>
        <taxon>campanulids</taxon>
        <taxon>Asterales</taxon>
        <taxon>Asteraceae</taxon>
        <taxon>Cichorioideae</taxon>
        <taxon>Cichorieae</taxon>
        <taxon>Lactucinae</taxon>
        <taxon>Lactuca</taxon>
    </lineage>
</organism>
<dbReference type="InterPro" id="IPR029047">
    <property type="entry name" value="HSP70_peptide-bd_sf"/>
</dbReference>